<dbReference type="GO" id="GO:0046872">
    <property type="term" value="F:metal ion binding"/>
    <property type="evidence" value="ECO:0007669"/>
    <property type="project" value="UniProtKB-KW"/>
</dbReference>
<dbReference type="SUPFAM" id="SSF51556">
    <property type="entry name" value="Metallo-dependent hydrolases"/>
    <property type="match status" value="1"/>
</dbReference>
<dbReference type="FunFam" id="3.20.20.140:FF:000005">
    <property type="entry name" value="TatD family hydrolase"/>
    <property type="match status" value="1"/>
</dbReference>
<protein>
    <submittedName>
        <fullName evidence="5">TatD DNase family protein</fullName>
        <ecNumber evidence="5">3.1.21.-</ecNumber>
    </submittedName>
</protein>
<dbReference type="EC" id="3.1.21.-" evidence="5"/>
<dbReference type="InterPro" id="IPR018228">
    <property type="entry name" value="DNase_TatD-rel_CS"/>
</dbReference>
<dbReference type="InterPro" id="IPR001130">
    <property type="entry name" value="TatD-like"/>
</dbReference>
<evidence type="ECO:0000256" key="4">
    <source>
        <dbReference type="PIRSR" id="PIRSR005902-1"/>
    </source>
</evidence>
<dbReference type="GO" id="GO:0016788">
    <property type="term" value="F:hydrolase activity, acting on ester bonds"/>
    <property type="evidence" value="ECO:0007669"/>
    <property type="project" value="InterPro"/>
</dbReference>
<dbReference type="GO" id="GO:0004536">
    <property type="term" value="F:DNA nuclease activity"/>
    <property type="evidence" value="ECO:0007669"/>
    <property type="project" value="InterPro"/>
</dbReference>
<organism evidence="5 6">
    <name type="scientific">Mariprofundus aestuarium</name>
    <dbReference type="NCBI Taxonomy" id="1921086"/>
    <lineage>
        <taxon>Bacteria</taxon>
        <taxon>Pseudomonadati</taxon>
        <taxon>Pseudomonadota</taxon>
        <taxon>Candidatius Mariprofundia</taxon>
        <taxon>Mariprofundales</taxon>
        <taxon>Mariprofundaceae</taxon>
        <taxon>Mariprofundus</taxon>
    </lineage>
</organism>
<dbReference type="PANTHER" id="PTHR46124">
    <property type="entry name" value="D-AMINOACYL-TRNA DEACYLASE"/>
    <property type="match status" value="1"/>
</dbReference>
<evidence type="ECO:0000256" key="3">
    <source>
        <dbReference type="ARBA" id="ARBA00022801"/>
    </source>
</evidence>
<evidence type="ECO:0000256" key="2">
    <source>
        <dbReference type="ARBA" id="ARBA00022723"/>
    </source>
</evidence>
<feature type="binding site" evidence="4">
    <location>
        <position position="157"/>
    </location>
    <ligand>
        <name>a divalent metal cation</name>
        <dbReference type="ChEBI" id="CHEBI:60240"/>
        <label>2</label>
    </ligand>
</feature>
<feature type="binding site" evidence="4">
    <location>
        <position position="132"/>
    </location>
    <ligand>
        <name>a divalent metal cation</name>
        <dbReference type="ChEBI" id="CHEBI:60240"/>
        <label>2</label>
    </ligand>
</feature>
<gene>
    <name evidence="5" type="ORF">Ga0123461_0915</name>
</gene>
<name>A0A2K8KWQ6_MARES</name>
<dbReference type="Pfam" id="PF01026">
    <property type="entry name" value="TatD_DNase"/>
    <property type="match status" value="1"/>
</dbReference>
<dbReference type="InterPro" id="IPR032466">
    <property type="entry name" value="Metal_Hydrolase"/>
</dbReference>
<evidence type="ECO:0000256" key="1">
    <source>
        <dbReference type="ARBA" id="ARBA00009275"/>
    </source>
</evidence>
<dbReference type="PROSITE" id="PS01137">
    <property type="entry name" value="TATD_1"/>
    <property type="match status" value="1"/>
</dbReference>
<keyword evidence="6" id="KW-1185">Reference proteome</keyword>
<dbReference type="Gene3D" id="3.20.20.140">
    <property type="entry name" value="Metal-dependent hydrolases"/>
    <property type="match status" value="1"/>
</dbReference>
<dbReference type="CDD" id="cd01310">
    <property type="entry name" value="TatD_DNAse"/>
    <property type="match status" value="1"/>
</dbReference>
<dbReference type="PROSITE" id="PS01091">
    <property type="entry name" value="TATD_3"/>
    <property type="match status" value="1"/>
</dbReference>
<dbReference type="PANTHER" id="PTHR46124:SF2">
    <property type="entry name" value="D-AMINOACYL-TRNA DEACYLASE"/>
    <property type="match status" value="1"/>
</dbReference>
<dbReference type="InterPro" id="IPR015991">
    <property type="entry name" value="TatD/YcfH-like"/>
</dbReference>
<keyword evidence="3 5" id="KW-0378">Hydrolase</keyword>
<reference evidence="5 6" key="1">
    <citation type="submission" date="2016-12" db="EMBL/GenBank/DDBJ databases">
        <title>Isolation and genomic insights into novel planktonic Zetaproteobacteria from stratified waters of the Chesapeake Bay.</title>
        <authorList>
            <person name="McAllister S.M."/>
            <person name="Kato S."/>
            <person name="Chan C.S."/>
            <person name="Chiu B.K."/>
            <person name="Field E.K."/>
        </authorList>
    </citation>
    <scope>NUCLEOTIDE SEQUENCE [LARGE SCALE GENOMIC DNA]</scope>
    <source>
        <strain evidence="5 6">CP-5</strain>
    </source>
</reference>
<sequence length="258" mass="28936">MTDLISLFDTHCHVDFSHFDDDRDAMFERMAAAGVEGCIVVAVDFDHIASLRALAEERDNVWFSVGIHPNHEVDVEPTVEMLCQLADHPRCVAIGETGMDFFRHHVDPEVQEQRFRTHIRAARVLNKPVIVHNRDADAETIRVLREENISECGGVMHCFSADVATANAAIDMGMSISFSGNVTFKRNDELRAVAAQVPDDLLLVETDSPYLAPMPFRGKRNEPAYVRHVGECIAEVRGLKLAELAAQTTRNARVRFRL</sequence>
<dbReference type="OrthoDB" id="5290141at2"/>
<feature type="binding site" evidence="4">
    <location>
        <position position="11"/>
    </location>
    <ligand>
        <name>a divalent metal cation</name>
        <dbReference type="ChEBI" id="CHEBI:60240"/>
        <label>1</label>
    </ligand>
</feature>
<proteinExistence type="inferred from homology"/>
<dbReference type="PIRSF" id="PIRSF005902">
    <property type="entry name" value="DNase_TatD"/>
    <property type="match status" value="1"/>
</dbReference>
<comment type="similarity">
    <text evidence="1">Belongs to the metallo-dependent hydrolases superfamily. TatD-type hydrolase family.</text>
</comment>
<dbReference type="AlphaFoldDB" id="A0A2K8KWQ6"/>
<dbReference type="KEGG" id="maes:Ga0123461_0915"/>
<feature type="binding site" evidence="4">
    <location>
        <position position="207"/>
    </location>
    <ligand>
        <name>a divalent metal cation</name>
        <dbReference type="ChEBI" id="CHEBI:60240"/>
        <label>1</label>
    </ligand>
</feature>
<dbReference type="RefSeq" id="WP_100277238.1">
    <property type="nucleotide sequence ID" value="NZ_CP018799.1"/>
</dbReference>
<dbReference type="GO" id="GO:0005829">
    <property type="term" value="C:cytosol"/>
    <property type="evidence" value="ECO:0007669"/>
    <property type="project" value="TreeGrafter"/>
</dbReference>
<dbReference type="EMBL" id="CP018799">
    <property type="protein sequence ID" value="ATX79335.1"/>
    <property type="molecule type" value="Genomic_DNA"/>
</dbReference>
<evidence type="ECO:0000313" key="5">
    <source>
        <dbReference type="EMBL" id="ATX79335.1"/>
    </source>
</evidence>
<dbReference type="Proteomes" id="UP000231701">
    <property type="component" value="Chromosome"/>
</dbReference>
<dbReference type="NCBIfam" id="TIGR00010">
    <property type="entry name" value="YchF/TatD family DNA exonuclease"/>
    <property type="match status" value="1"/>
</dbReference>
<evidence type="ECO:0000313" key="6">
    <source>
        <dbReference type="Proteomes" id="UP000231701"/>
    </source>
</evidence>
<accession>A0A2K8KWQ6</accession>
<feature type="binding site" evidence="4">
    <location>
        <position position="13"/>
    </location>
    <ligand>
        <name>a divalent metal cation</name>
        <dbReference type="ChEBI" id="CHEBI:60240"/>
        <label>1</label>
    </ligand>
</feature>
<keyword evidence="2 4" id="KW-0479">Metal-binding</keyword>
<feature type="binding site" evidence="4">
    <location>
        <position position="96"/>
    </location>
    <ligand>
        <name>a divalent metal cation</name>
        <dbReference type="ChEBI" id="CHEBI:60240"/>
        <label>1</label>
    </ligand>
</feature>